<evidence type="ECO:0000313" key="2">
    <source>
        <dbReference type="Proteomes" id="UP001565368"/>
    </source>
</evidence>
<protein>
    <submittedName>
        <fullName evidence="1">Uncharacterized protein</fullName>
    </submittedName>
</protein>
<name>A0ABR3QB89_9TREE</name>
<proteinExistence type="predicted"/>
<dbReference type="EMBL" id="JBBXJM010000002">
    <property type="protein sequence ID" value="KAL1411999.1"/>
    <property type="molecule type" value="Genomic_DNA"/>
</dbReference>
<organism evidence="1 2">
    <name type="scientific">Vanrija albida</name>
    <dbReference type="NCBI Taxonomy" id="181172"/>
    <lineage>
        <taxon>Eukaryota</taxon>
        <taxon>Fungi</taxon>
        <taxon>Dikarya</taxon>
        <taxon>Basidiomycota</taxon>
        <taxon>Agaricomycotina</taxon>
        <taxon>Tremellomycetes</taxon>
        <taxon>Trichosporonales</taxon>
        <taxon>Trichosporonaceae</taxon>
        <taxon>Vanrija</taxon>
    </lineage>
</organism>
<accession>A0ABR3QB89</accession>
<dbReference type="Proteomes" id="UP001565368">
    <property type="component" value="Unassembled WGS sequence"/>
</dbReference>
<reference evidence="1 2" key="1">
    <citation type="submission" date="2023-08" db="EMBL/GenBank/DDBJ databases">
        <title>Annotated Genome Sequence of Vanrija albida AlHP1.</title>
        <authorList>
            <person name="Herzog R."/>
        </authorList>
    </citation>
    <scope>NUCLEOTIDE SEQUENCE [LARGE SCALE GENOMIC DNA]</scope>
    <source>
        <strain evidence="1 2">AlHP1</strain>
    </source>
</reference>
<gene>
    <name evidence="1" type="ORF">Q8F55_002994</name>
</gene>
<keyword evidence="2" id="KW-1185">Reference proteome</keyword>
<comment type="caution">
    <text evidence="1">The sequence shown here is derived from an EMBL/GenBank/DDBJ whole genome shotgun (WGS) entry which is preliminary data.</text>
</comment>
<sequence>MSADSPSIHLPHPDSPAQRKIVIDGNGHAEVMHNILSFCDRRTLFVWRRVNHRFQYEADSILARHVIFTYLKPADGDPPNASMYGFVDSLGRFLPGSADAVIIIPDNRRPPSPQSFQEKGFGQLTHFGRHVQVLDFELSDEEFHGNHRPSTPFPRLQAVRAIRDRFPLKSQCFTEAQFSYRYNQGSIECPTAVVFGYIGPYDPFSYLSLGGKAAGPPNRDKPGKLVIHLLPHSLLEHVFAYTENTWQGWGAQKSLVIVLNALNHAESGLRIRLIYNTSIFIHIYFLLQWARTGGFFPTSITLVGLEEILSGYLPSDKAPPGIISKMMADDWDPGRVRYRGYDPAAVFAPAVSYLANLMETGQLTYISLRDYAATLTDHQRFIELVPSVVHKRNTSFRFSKYGESESDDDGYE</sequence>
<dbReference type="RefSeq" id="XP_069211943.1">
    <property type="nucleotide sequence ID" value="XM_069351557.1"/>
</dbReference>
<dbReference type="GeneID" id="95984037"/>
<evidence type="ECO:0000313" key="1">
    <source>
        <dbReference type="EMBL" id="KAL1411999.1"/>
    </source>
</evidence>